<dbReference type="EMBL" id="VATY01000002">
    <property type="protein sequence ID" value="TMM57185.1"/>
    <property type="molecule type" value="Genomic_DNA"/>
</dbReference>
<dbReference type="PRINTS" id="PR00756">
    <property type="entry name" value="ALADIPTASE"/>
</dbReference>
<feature type="domain" description="Aminopeptidase N-like N-terminal" evidence="13">
    <location>
        <begin position="39"/>
        <end position="195"/>
    </location>
</feature>
<dbReference type="PANTHER" id="PTHR11533">
    <property type="entry name" value="PROTEASE M1 ZINC METALLOPROTEASE"/>
    <property type="match status" value="1"/>
</dbReference>
<protein>
    <recommendedName>
        <fullName evidence="5">Aminopeptidase N</fullName>
        <ecNumber evidence="4">3.4.11.2</ecNumber>
    </recommendedName>
</protein>
<dbReference type="InterPro" id="IPR014782">
    <property type="entry name" value="Peptidase_M1_dom"/>
</dbReference>
<dbReference type="GO" id="GO:0016020">
    <property type="term" value="C:membrane"/>
    <property type="evidence" value="ECO:0007669"/>
    <property type="project" value="TreeGrafter"/>
</dbReference>
<organism evidence="14 15">
    <name type="scientific">Maribacter algarum</name>
    <name type="common">ex Zhang et al. 2020</name>
    <dbReference type="NCBI Taxonomy" id="2578118"/>
    <lineage>
        <taxon>Bacteria</taxon>
        <taxon>Pseudomonadati</taxon>
        <taxon>Bacteroidota</taxon>
        <taxon>Flavobacteriia</taxon>
        <taxon>Flavobacteriales</taxon>
        <taxon>Flavobacteriaceae</taxon>
        <taxon>Maribacter</taxon>
    </lineage>
</organism>
<keyword evidence="9" id="KW-0378">Hydrolase</keyword>
<evidence type="ECO:0000256" key="1">
    <source>
        <dbReference type="ARBA" id="ARBA00000098"/>
    </source>
</evidence>
<evidence type="ECO:0000256" key="11">
    <source>
        <dbReference type="ARBA" id="ARBA00023049"/>
    </source>
</evidence>
<comment type="catalytic activity">
    <reaction evidence="1">
        <text>Release of an N-terminal amino acid, Xaa-|-Yaa- from a peptide, amide or arylamide. Xaa is preferably Ala, but may be most amino acids including Pro (slow action). When a terminal hydrophobic residue is followed by a prolyl residue, the two may be released as an intact Xaa-Pro dipeptide.</text>
        <dbReference type="EC" id="3.4.11.2"/>
    </reaction>
</comment>
<dbReference type="GO" id="GO:0016285">
    <property type="term" value="F:alanyl aminopeptidase activity"/>
    <property type="evidence" value="ECO:0007669"/>
    <property type="project" value="UniProtKB-EC"/>
</dbReference>
<dbReference type="CDD" id="cd09603">
    <property type="entry name" value="M1_APN_like"/>
    <property type="match status" value="1"/>
</dbReference>
<dbReference type="Pfam" id="PF17900">
    <property type="entry name" value="Peptidase_M1_N"/>
    <property type="match status" value="1"/>
</dbReference>
<evidence type="ECO:0000256" key="2">
    <source>
        <dbReference type="ARBA" id="ARBA00001947"/>
    </source>
</evidence>
<gene>
    <name evidence="14" type="ORF">FEE95_11890</name>
</gene>
<evidence type="ECO:0000313" key="15">
    <source>
        <dbReference type="Proteomes" id="UP000310314"/>
    </source>
</evidence>
<dbReference type="InterPro" id="IPR045357">
    <property type="entry name" value="Aminopeptidase_N-like_N"/>
</dbReference>
<dbReference type="GO" id="GO:0005737">
    <property type="term" value="C:cytoplasm"/>
    <property type="evidence" value="ECO:0007669"/>
    <property type="project" value="TreeGrafter"/>
</dbReference>
<dbReference type="InterPro" id="IPR027268">
    <property type="entry name" value="Peptidase_M4/M1_CTD_sf"/>
</dbReference>
<comment type="cofactor">
    <cofactor evidence="2">
        <name>Zn(2+)</name>
        <dbReference type="ChEBI" id="CHEBI:29105"/>
    </cofactor>
</comment>
<keyword evidence="8" id="KW-0479">Metal-binding</keyword>
<keyword evidence="7" id="KW-0645">Protease</keyword>
<evidence type="ECO:0000313" key="14">
    <source>
        <dbReference type="EMBL" id="TMM57185.1"/>
    </source>
</evidence>
<dbReference type="Proteomes" id="UP000310314">
    <property type="component" value="Unassembled WGS sequence"/>
</dbReference>
<dbReference type="GO" id="GO:0070006">
    <property type="term" value="F:metalloaminopeptidase activity"/>
    <property type="evidence" value="ECO:0007669"/>
    <property type="project" value="TreeGrafter"/>
</dbReference>
<dbReference type="OrthoDB" id="100605at2"/>
<dbReference type="PANTHER" id="PTHR11533:SF174">
    <property type="entry name" value="PUROMYCIN-SENSITIVE AMINOPEPTIDASE-RELATED"/>
    <property type="match status" value="1"/>
</dbReference>
<evidence type="ECO:0000259" key="13">
    <source>
        <dbReference type="Pfam" id="PF17900"/>
    </source>
</evidence>
<dbReference type="Gene3D" id="2.60.40.1730">
    <property type="entry name" value="tricorn interacting facor f3 domain"/>
    <property type="match status" value="1"/>
</dbReference>
<dbReference type="InterPro" id="IPR042097">
    <property type="entry name" value="Aminopeptidase_N-like_N_sf"/>
</dbReference>
<proteinExistence type="inferred from homology"/>
<dbReference type="AlphaFoldDB" id="A0A5S3QI20"/>
<dbReference type="InterPro" id="IPR050344">
    <property type="entry name" value="Peptidase_M1_aminopeptidases"/>
</dbReference>
<dbReference type="GO" id="GO:0042277">
    <property type="term" value="F:peptide binding"/>
    <property type="evidence" value="ECO:0007669"/>
    <property type="project" value="TreeGrafter"/>
</dbReference>
<feature type="domain" description="Peptidase M1 membrane alanine aminopeptidase" evidence="12">
    <location>
        <begin position="233"/>
        <end position="434"/>
    </location>
</feature>
<dbReference type="InterPro" id="IPR001930">
    <property type="entry name" value="Peptidase_M1"/>
</dbReference>
<evidence type="ECO:0000256" key="5">
    <source>
        <dbReference type="ARBA" id="ARBA00015611"/>
    </source>
</evidence>
<evidence type="ECO:0000256" key="6">
    <source>
        <dbReference type="ARBA" id="ARBA00022438"/>
    </source>
</evidence>
<dbReference type="GO" id="GO:0043171">
    <property type="term" value="P:peptide catabolic process"/>
    <property type="evidence" value="ECO:0007669"/>
    <property type="project" value="TreeGrafter"/>
</dbReference>
<dbReference type="SUPFAM" id="SSF63737">
    <property type="entry name" value="Leukotriene A4 hydrolase N-terminal domain"/>
    <property type="match status" value="1"/>
</dbReference>
<dbReference type="GO" id="GO:0006508">
    <property type="term" value="P:proteolysis"/>
    <property type="evidence" value="ECO:0007669"/>
    <property type="project" value="UniProtKB-KW"/>
</dbReference>
<keyword evidence="15" id="KW-1185">Reference proteome</keyword>
<evidence type="ECO:0000256" key="4">
    <source>
        <dbReference type="ARBA" id="ARBA00012564"/>
    </source>
</evidence>
<evidence type="ECO:0000256" key="7">
    <source>
        <dbReference type="ARBA" id="ARBA00022670"/>
    </source>
</evidence>
<evidence type="ECO:0000259" key="12">
    <source>
        <dbReference type="Pfam" id="PF01433"/>
    </source>
</evidence>
<comment type="caution">
    <text evidence="14">The sequence shown here is derived from an EMBL/GenBank/DDBJ whole genome shotgun (WGS) entry which is preliminary data.</text>
</comment>
<name>A0A5S3QI20_9FLAO</name>
<dbReference type="Pfam" id="PF01433">
    <property type="entry name" value="Peptidase_M1"/>
    <property type="match status" value="1"/>
</dbReference>
<comment type="similarity">
    <text evidence="3">Belongs to the peptidase M1 family.</text>
</comment>
<dbReference type="GO" id="GO:0008270">
    <property type="term" value="F:zinc ion binding"/>
    <property type="evidence" value="ECO:0007669"/>
    <property type="project" value="InterPro"/>
</dbReference>
<evidence type="ECO:0000256" key="8">
    <source>
        <dbReference type="ARBA" id="ARBA00022723"/>
    </source>
</evidence>
<accession>A0A5S3QI20</accession>
<reference evidence="14 15" key="1">
    <citation type="submission" date="2019-05" db="EMBL/GenBank/DDBJ databases">
        <authorList>
            <person name="Zhang J.-Y."/>
            <person name="Feg X."/>
            <person name="Du Z.-J."/>
        </authorList>
    </citation>
    <scope>NUCLEOTIDE SEQUENCE [LARGE SCALE GENOMIC DNA]</scope>
    <source>
        <strain evidence="14 15">RZ26</strain>
    </source>
</reference>
<dbReference type="SUPFAM" id="SSF55486">
    <property type="entry name" value="Metalloproteases ('zincins'), catalytic domain"/>
    <property type="match status" value="1"/>
</dbReference>
<keyword evidence="11" id="KW-0482">Metalloprotease</keyword>
<keyword evidence="10" id="KW-0862">Zinc</keyword>
<dbReference type="RefSeq" id="WP_138658167.1">
    <property type="nucleotide sequence ID" value="NZ_VATY01000002.1"/>
</dbReference>
<evidence type="ECO:0000256" key="9">
    <source>
        <dbReference type="ARBA" id="ARBA00022801"/>
    </source>
</evidence>
<dbReference type="Gene3D" id="1.10.390.10">
    <property type="entry name" value="Neutral Protease Domain 2"/>
    <property type="match status" value="1"/>
</dbReference>
<keyword evidence="6" id="KW-0031">Aminopeptidase</keyword>
<dbReference type="EC" id="3.4.11.2" evidence="4"/>
<dbReference type="GO" id="GO:0005615">
    <property type="term" value="C:extracellular space"/>
    <property type="evidence" value="ECO:0007669"/>
    <property type="project" value="TreeGrafter"/>
</dbReference>
<evidence type="ECO:0000256" key="3">
    <source>
        <dbReference type="ARBA" id="ARBA00010136"/>
    </source>
</evidence>
<sequence>MNRLFLFLVFFGWMANAQHQDKVDFIRGEAFIKPYGGLYKITGSITYDFKVLESVDSVFIDAKNMDFLFINLNKKNKKYAYDGKKLIIKNRFKKGSSHQLAIRFQANPTQTLYHVGFDDKIKGNEQVWTQGQGKYTSHWLPSFDDMEEKIEFDLTLNGGSTLDVVANGELIGKNFGGHETFDWKFDMENPMSSYLLGFAISNYDKQELKSKSGIPIQNYYYPHDSLKVEPTYRHTKKIFDFIEQEIGYPYPWQNYKQVPVRDFLYAGMENTTCTIFSDQYVIDSTAFVDKNYVNVNAHELAHQWFGNLVTEKNGNHHWLHEGFATYYAQLAEKEVFGDDHYYWKLYKSLKQLEDVIKRGEGQALTNPEASSLIFYEKGAWALYMLRKQIGDIAFRKGIQNYLEKFKFKNVTIPDFIKEMETTSDEDLSSFTDTWLENESLPFEEAKAQLKKDSESLATLFKMEDEFQKAQSDDIAYVAYWEASNSIHLKKHILEQYQTSLPEEIYELAFSSDTIPIRQSLLSARDLPSYLDKEKLESLLEDKSYVTKENALFTLWRSYPKERTKYLDATKNITGLPNKNVRLLWLTLAMLSENYNSPQTKAYFDELSLYTNPQYGFEIRQSAFFYLKEAFGLNDESLTSLVKATEHHAWQFKKFARDLLKELLKDSEYKTRLEKLSTELNSKESRYLKIELNKT</sequence>
<evidence type="ECO:0000256" key="10">
    <source>
        <dbReference type="ARBA" id="ARBA00022833"/>
    </source>
</evidence>